<dbReference type="AlphaFoldDB" id="U1QTV0"/>
<dbReference type="EMBL" id="AWSE01000043">
    <property type="protein sequence ID" value="ERH24999.1"/>
    <property type="molecule type" value="Genomic_DNA"/>
</dbReference>
<evidence type="ECO:0000313" key="2">
    <source>
        <dbReference type="Proteomes" id="UP000016536"/>
    </source>
</evidence>
<evidence type="ECO:0000313" key="1">
    <source>
        <dbReference type="EMBL" id="ERH24999.1"/>
    </source>
</evidence>
<proteinExistence type="predicted"/>
<reference evidence="1 2" key="1">
    <citation type="submission" date="2013-08" db="EMBL/GenBank/DDBJ databases">
        <authorList>
            <person name="Weinstock G."/>
            <person name="Sodergren E."/>
            <person name="Wylie T."/>
            <person name="Fulton L."/>
            <person name="Fulton R."/>
            <person name="Fronick C."/>
            <person name="O'Laughlin M."/>
            <person name="Godfrey J."/>
            <person name="Miner T."/>
            <person name="Herter B."/>
            <person name="Appelbaum E."/>
            <person name="Cordes M."/>
            <person name="Lek S."/>
            <person name="Wollam A."/>
            <person name="Pepin K.H."/>
            <person name="Palsikar V.B."/>
            <person name="Mitreva M."/>
            <person name="Wilson R.K."/>
        </authorList>
    </citation>
    <scope>NUCLEOTIDE SEQUENCE [LARGE SCALE GENOMIC DNA]</scope>
    <source>
        <strain evidence="1 2">F0542</strain>
    </source>
</reference>
<organism evidence="1 2">
    <name type="scientific">Actinomyces johnsonii F0542</name>
    <dbReference type="NCBI Taxonomy" id="1321818"/>
    <lineage>
        <taxon>Bacteria</taxon>
        <taxon>Bacillati</taxon>
        <taxon>Actinomycetota</taxon>
        <taxon>Actinomycetes</taxon>
        <taxon>Actinomycetales</taxon>
        <taxon>Actinomycetaceae</taxon>
        <taxon>Actinomyces</taxon>
    </lineage>
</organism>
<name>U1QTV0_9ACTO</name>
<dbReference type="Proteomes" id="UP000016536">
    <property type="component" value="Unassembled WGS sequence"/>
</dbReference>
<accession>U1QTV0</accession>
<protein>
    <submittedName>
        <fullName evidence="1">Uncharacterized protein</fullName>
    </submittedName>
</protein>
<comment type="caution">
    <text evidence="1">The sequence shown here is derived from an EMBL/GenBank/DDBJ whole genome shotgun (WGS) entry which is preliminary data.</text>
</comment>
<sequence length="50" mass="4610">MLVGAPASPAWEVGVAPLSTLVGGVDESAAVVLAVEEGVGGCVGGAMGDG</sequence>
<dbReference type="HOGENOM" id="CLU_3128494_0_0_11"/>
<keyword evidence="2" id="KW-1185">Reference proteome</keyword>
<feature type="non-terminal residue" evidence="1">
    <location>
        <position position="50"/>
    </location>
</feature>
<gene>
    <name evidence="1" type="ORF">HMPREF1979_00893</name>
</gene>